<name>A0A835CB77_9FABA</name>
<gene>
    <name evidence="1" type="ORF">G2W53_016080</name>
</gene>
<dbReference type="EMBL" id="JAAIUW010000005">
    <property type="protein sequence ID" value="KAF7833747.1"/>
    <property type="molecule type" value="Genomic_DNA"/>
</dbReference>
<dbReference type="AlphaFoldDB" id="A0A835CB77"/>
<evidence type="ECO:0000313" key="2">
    <source>
        <dbReference type="Proteomes" id="UP000634136"/>
    </source>
</evidence>
<comment type="caution">
    <text evidence="1">The sequence shown here is derived from an EMBL/GenBank/DDBJ whole genome shotgun (WGS) entry which is preliminary data.</text>
</comment>
<proteinExistence type="predicted"/>
<accession>A0A835CB77</accession>
<reference evidence="1" key="1">
    <citation type="submission" date="2020-09" db="EMBL/GenBank/DDBJ databases">
        <title>Genome-Enabled Discovery of Anthraquinone Biosynthesis in Senna tora.</title>
        <authorList>
            <person name="Kang S.-H."/>
            <person name="Pandey R.P."/>
            <person name="Lee C.-M."/>
            <person name="Sim J.-S."/>
            <person name="Jeong J.-T."/>
            <person name="Choi B.-S."/>
            <person name="Jung M."/>
            <person name="Ginzburg D."/>
            <person name="Zhao K."/>
            <person name="Won S.Y."/>
            <person name="Oh T.-J."/>
            <person name="Yu Y."/>
            <person name="Kim N.-H."/>
            <person name="Lee O.R."/>
            <person name="Lee T.-H."/>
            <person name="Bashyal P."/>
            <person name="Kim T.-S."/>
            <person name="Lee W.-H."/>
            <person name="Kawkins C."/>
            <person name="Kim C.-K."/>
            <person name="Kim J.S."/>
            <person name="Ahn B.O."/>
            <person name="Rhee S.Y."/>
            <person name="Sohng J.K."/>
        </authorList>
    </citation>
    <scope>NUCLEOTIDE SEQUENCE</scope>
    <source>
        <tissue evidence="1">Leaf</tissue>
    </source>
</reference>
<evidence type="ECO:0000313" key="1">
    <source>
        <dbReference type="EMBL" id="KAF7833747.1"/>
    </source>
</evidence>
<protein>
    <submittedName>
        <fullName evidence="1">Uncharacterized protein</fullName>
    </submittedName>
</protein>
<sequence>MEDFATDDENTKKKPMTRRHGSKFVLPLFAFFVVGPRSAVPFISRCRGDW</sequence>
<keyword evidence="2" id="KW-1185">Reference proteome</keyword>
<dbReference type="Proteomes" id="UP000634136">
    <property type="component" value="Unassembled WGS sequence"/>
</dbReference>
<organism evidence="1 2">
    <name type="scientific">Senna tora</name>
    <dbReference type="NCBI Taxonomy" id="362788"/>
    <lineage>
        <taxon>Eukaryota</taxon>
        <taxon>Viridiplantae</taxon>
        <taxon>Streptophyta</taxon>
        <taxon>Embryophyta</taxon>
        <taxon>Tracheophyta</taxon>
        <taxon>Spermatophyta</taxon>
        <taxon>Magnoliopsida</taxon>
        <taxon>eudicotyledons</taxon>
        <taxon>Gunneridae</taxon>
        <taxon>Pentapetalae</taxon>
        <taxon>rosids</taxon>
        <taxon>fabids</taxon>
        <taxon>Fabales</taxon>
        <taxon>Fabaceae</taxon>
        <taxon>Caesalpinioideae</taxon>
        <taxon>Cassia clade</taxon>
        <taxon>Senna</taxon>
    </lineage>
</organism>